<evidence type="ECO:0008006" key="2">
    <source>
        <dbReference type="Google" id="ProtNLM"/>
    </source>
</evidence>
<reference evidence="1" key="1">
    <citation type="journal article" date="2020" name="mSystems">
        <title>Genome- and Community-Level Interaction Insights into Carbon Utilization and Element Cycling Functions of Hydrothermarchaeota in Hydrothermal Sediment.</title>
        <authorList>
            <person name="Zhou Z."/>
            <person name="Liu Y."/>
            <person name="Xu W."/>
            <person name="Pan J."/>
            <person name="Luo Z.H."/>
            <person name="Li M."/>
        </authorList>
    </citation>
    <scope>NUCLEOTIDE SEQUENCE [LARGE SCALE GENOMIC DNA]</scope>
    <source>
        <strain evidence="1">SpSt-769</strain>
    </source>
</reference>
<dbReference type="EMBL" id="DTGT01000021">
    <property type="protein sequence ID" value="HGH59793.1"/>
    <property type="molecule type" value="Genomic_DNA"/>
</dbReference>
<dbReference type="AlphaFoldDB" id="A0A7C4ET86"/>
<gene>
    <name evidence="1" type="ORF">ENV54_00690</name>
</gene>
<evidence type="ECO:0000313" key="1">
    <source>
        <dbReference type="EMBL" id="HGH59793.1"/>
    </source>
</evidence>
<organism evidence="1">
    <name type="scientific">Desulfomonile tiedjei</name>
    <dbReference type="NCBI Taxonomy" id="2358"/>
    <lineage>
        <taxon>Bacteria</taxon>
        <taxon>Pseudomonadati</taxon>
        <taxon>Thermodesulfobacteriota</taxon>
        <taxon>Desulfomonilia</taxon>
        <taxon>Desulfomonilales</taxon>
        <taxon>Desulfomonilaceae</taxon>
        <taxon>Desulfomonile</taxon>
    </lineage>
</organism>
<sequence>MIKVGGVLDQDAIDVLKDVCNSNLARGKSVTIDFHSVLHITREGRSFVKDIKTKVAVQRLPEFMTIDAAD</sequence>
<protein>
    <recommendedName>
        <fullName evidence="2">STAS domain-containing protein</fullName>
    </recommendedName>
</protein>
<comment type="caution">
    <text evidence="1">The sequence shown here is derived from an EMBL/GenBank/DDBJ whole genome shotgun (WGS) entry which is preliminary data.</text>
</comment>
<name>A0A7C4ET86_9BACT</name>
<accession>A0A7C4ET86</accession>
<proteinExistence type="predicted"/>